<evidence type="ECO:0000256" key="1">
    <source>
        <dbReference type="PROSITE-ProRule" id="PRU00339"/>
    </source>
</evidence>
<reference evidence="3 4" key="1">
    <citation type="submission" date="2006-08" db="EMBL/GenBank/DDBJ databases">
        <title>Complete sequence of Maricaulis maris MCS10.</title>
        <authorList>
            <consortium name="US DOE Joint Genome Institute"/>
            <person name="Copeland A."/>
            <person name="Lucas S."/>
            <person name="Lapidus A."/>
            <person name="Barry K."/>
            <person name="Detter J.C."/>
            <person name="Glavina del Rio T."/>
            <person name="Hammon N."/>
            <person name="Israni S."/>
            <person name="Dalin E."/>
            <person name="Tice H."/>
            <person name="Pitluck S."/>
            <person name="Saunders E."/>
            <person name="Brettin T."/>
            <person name="Bruce D."/>
            <person name="Han C."/>
            <person name="Tapia R."/>
            <person name="Gilna P."/>
            <person name="Schmutz J."/>
            <person name="Larimer F."/>
            <person name="Land M."/>
            <person name="Hauser L."/>
            <person name="Kyrpides N."/>
            <person name="Mikhailova N."/>
            <person name="Viollier P."/>
            <person name="Stephens C."/>
            <person name="Richardson P."/>
        </authorList>
    </citation>
    <scope>NUCLEOTIDE SEQUENCE [LARGE SCALE GENOMIC DNA]</scope>
    <source>
        <strain evidence="3 4">MCS10</strain>
    </source>
</reference>
<dbReference type="Proteomes" id="UP000001964">
    <property type="component" value="Chromosome"/>
</dbReference>
<feature type="repeat" description="TPR" evidence="1">
    <location>
        <begin position="100"/>
        <end position="133"/>
    </location>
</feature>
<organism evidence="3 4">
    <name type="scientific">Maricaulis maris (strain MCS10)</name>
    <name type="common">Caulobacter maris</name>
    <dbReference type="NCBI Taxonomy" id="394221"/>
    <lineage>
        <taxon>Bacteria</taxon>
        <taxon>Pseudomonadati</taxon>
        <taxon>Pseudomonadota</taxon>
        <taxon>Alphaproteobacteria</taxon>
        <taxon>Maricaulales</taxon>
        <taxon>Maricaulaceae</taxon>
        <taxon>Maricaulis</taxon>
    </lineage>
</organism>
<gene>
    <name evidence="3" type="ordered locus">Mmar10_0120</name>
</gene>
<evidence type="ECO:0000313" key="4">
    <source>
        <dbReference type="Proteomes" id="UP000001964"/>
    </source>
</evidence>
<name>Q0ATH1_MARMM</name>
<feature type="signal peptide" evidence="2">
    <location>
        <begin position="1"/>
        <end position="20"/>
    </location>
</feature>
<dbReference type="STRING" id="394221.Mmar10_0120"/>
<dbReference type="InterPro" id="IPR011990">
    <property type="entry name" value="TPR-like_helical_dom_sf"/>
</dbReference>
<accession>Q0ATH1</accession>
<dbReference type="EMBL" id="CP000449">
    <property type="protein sequence ID" value="ABI64416.1"/>
    <property type="molecule type" value="Genomic_DNA"/>
</dbReference>
<evidence type="ECO:0000256" key="2">
    <source>
        <dbReference type="SAM" id="SignalP"/>
    </source>
</evidence>
<keyword evidence="1" id="KW-0802">TPR repeat</keyword>
<dbReference type="AlphaFoldDB" id="Q0ATH1"/>
<dbReference type="RefSeq" id="WP_011642063.1">
    <property type="nucleotide sequence ID" value="NC_008347.1"/>
</dbReference>
<dbReference type="eggNOG" id="COG0457">
    <property type="taxonomic scope" value="Bacteria"/>
</dbReference>
<dbReference type="SUPFAM" id="SSF48452">
    <property type="entry name" value="TPR-like"/>
    <property type="match status" value="1"/>
</dbReference>
<keyword evidence="2" id="KW-0732">Signal</keyword>
<proteinExistence type="predicted"/>
<keyword evidence="4" id="KW-1185">Reference proteome</keyword>
<dbReference type="PROSITE" id="PS50005">
    <property type="entry name" value="TPR"/>
    <property type="match status" value="1"/>
</dbReference>
<sequence precursor="true">MRNALPACALALALAPLAQAQTSAAYQERIRFDTCLGQIQLDASEALERAQTWRLEGGGWPAEVCEARALIELGEPEVGADILVSLAERQPVGMIDEEQSELFILAGDTRFALGLVDEAAAAYDSALALMPDSIPARLARARLLADAGQWETLEADAEALITHAPYLAAGWRYRGQSRLGRGELDLAWQDMERARQQEPDDIPSLLLRGAILEARRLTAD</sequence>
<evidence type="ECO:0000313" key="3">
    <source>
        <dbReference type="EMBL" id="ABI64416.1"/>
    </source>
</evidence>
<feature type="chain" id="PRO_5004168524" evidence="2">
    <location>
        <begin position="21"/>
        <end position="220"/>
    </location>
</feature>
<dbReference type="OrthoDB" id="8480494at2"/>
<dbReference type="InterPro" id="IPR019734">
    <property type="entry name" value="TPR_rpt"/>
</dbReference>
<dbReference type="Gene3D" id="1.25.40.10">
    <property type="entry name" value="Tetratricopeptide repeat domain"/>
    <property type="match status" value="1"/>
</dbReference>
<dbReference type="HOGENOM" id="CLU_068030_2_0_5"/>
<protein>
    <submittedName>
        <fullName evidence="3">Tetratricopeptide TPR_2 repeat protein</fullName>
    </submittedName>
</protein>
<dbReference type="KEGG" id="mmr:Mmar10_0120"/>